<evidence type="ECO:0000256" key="1">
    <source>
        <dbReference type="SAM" id="Phobius"/>
    </source>
</evidence>
<dbReference type="InterPro" id="IPR014729">
    <property type="entry name" value="Rossmann-like_a/b/a_fold"/>
</dbReference>
<dbReference type="EMBL" id="JAAXLJ010000024">
    <property type="protein sequence ID" value="NLR19358.1"/>
    <property type="molecule type" value="Genomic_DNA"/>
</dbReference>
<gene>
    <name evidence="3" type="ORF">HC026_10685</name>
</gene>
<evidence type="ECO:0000313" key="4">
    <source>
        <dbReference type="Proteomes" id="UP000763447"/>
    </source>
</evidence>
<dbReference type="Proteomes" id="UP000763447">
    <property type="component" value="Unassembled WGS sequence"/>
</dbReference>
<feature type="transmembrane region" description="Helical" evidence="1">
    <location>
        <begin position="249"/>
        <end position="266"/>
    </location>
</feature>
<name>A0ABX1L2T9_9LACO</name>
<keyword evidence="1" id="KW-0472">Membrane</keyword>
<reference evidence="3 4" key="1">
    <citation type="submission" date="2020-04" db="EMBL/GenBank/DDBJ databases">
        <title>A novel species of genus Lactobacillus that was isolated from fermented food Zha-chili.</title>
        <authorList>
            <person name="Zhang Z."/>
        </authorList>
    </citation>
    <scope>NUCLEOTIDE SEQUENCE [LARGE SCALE GENOMIC DNA]</scope>
    <source>
        <strain evidence="4">HBUAS51383</strain>
    </source>
</reference>
<dbReference type="CDD" id="cd06259">
    <property type="entry name" value="YdcF-like"/>
    <property type="match status" value="1"/>
</dbReference>
<dbReference type="InterPro" id="IPR003848">
    <property type="entry name" value="DUF218"/>
</dbReference>
<feature type="domain" description="DUF218" evidence="2">
    <location>
        <begin position="95"/>
        <end position="239"/>
    </location>
</feature>
<organism evidence="3 4">
    <name type="scientific">Secundilactobacillus angelensis</name>
    <dbReference type="NCBI Taxonomy" id="2722706"/>
    <lineage>
        <taxon>Bacteria</taxon>
        <taxon>Bacillati</taxon>
        <taxon>Bacillota</taxon>
        <taxon>Bacilli</taxon>
        <taxon>Lactobacillales</taxon>
        <taxon>Lactobacillaceae</taxon>
        <taxon>Secundilactobacillus</taxon>
    </lineage>
</organism>
<comment type="caution">
    <text evidence="3">The sequence shown here is derived from an EMBL/GenBank/DDBJ whole genome shotgun (WGS) entry which is preliminary data.</text>
</comment>
<feature type="transmembrane region" description="Helical" evidence="1">
    <location>
        <begin position="59"/>
        <end position="80"/>
    </location>
</feature>
<keyword evidence="4" id="KW-1185">Reference proteome</keyword>
<dbReference type="Pfam" id="PF02698">
    <property type="entry name" value="DUF218"/>
    <property type="match status" value="1"/>
</dbReference>
<feature type="transmembrane region" description="Helical" evidence="1">
    <location>
        <begin position="32"/>
        <end position="53"/>
    </location>
</feature>
<feature type="transmembrane region" description="Helical" evidence="1">
    <location>
        <begin position="6"/>
        <end position="23"/>
    </location>
</feature>
<dbReference type="PANTHER" id="PTHR30336">
    <property type="entry name" value="INNER MEMBRANE PROTEIN, PROBABLE PERMEASE"/>
    <property type="match status" value="1"/>
</dbReference>
<dbReference type="InterPro" id="IPR051599">
    <property type="entry name" value="Cell_Envelope_Assoc"/>
</dbReference>
<evidence type="ECO:0000259" key="2">
    <source>
        <dbReference type="Pfam" id="PF02698"/>
    </source>
</evidence>
<evidence type="ECO:0000313" key="3">
    <source>
        <dbReference type="EMBL" id="NLR19358.1"/>
    </source>
</evidence>
<protein>
    <submittedName>
        <fullName evidence="3">YdcF family protein</fullName>
    </submittedName>
</protein>
<dbReference type="PANTHER" id="PTHR30336:SF4">
    <property type="entry name" value="ENVELOPE BIOGENESIS FACTOR ELYC"/>
    <property type="match status" value="1"/>
</dbReference>
<feature type="transmembrane region" description="Helical" evidence="1">
    <location>
        <begin position="218"/>
        <end position="237"/>
    </location>
</feature>
<keyword evidence="1" id="KW-1133">Transmembrane helix</keyword>
<dbReference type="Gene3D" id="3.40.50.620">
    <property type="entry name" value="HUPs"/>
    <property type="match status" value="1"/>
</dbReference>
<sequence length="267" mass="30073">MIILFIVLIMMTLIDLAAVHPLMKGQPDQKRVWLPLLGLLTLSDLLIALPVHLWPGQLLATAVSVGFSTWYLTASVYLWLTYWYSSRTHITVKPDYLIILGARVTPHGPTKTLTRRLETALTFLTKQSQSPKVILTGGQGSDEPDSEASVMSAFLKKHQVEPHRLLLEEKATSTATNFKYSKQIINSDWHQLTEPNLLVVTSDYHLVRSKLLAWQQHLTIATLGAWTTTAALFPAMLREVAALLLQLKYPLIAGWIIVTFLIQCFIY</sequence>
<keyword evidence="1" id="KW-0812">Transmembrane</keyword>
<accession>A0ABX1L2T9</accession>
<proteinExistence type="predicted"/>